<evidence type="ECO:0000259" key="1">
    <source>
        <dbReference type="Pfam" id="PF14560"/>
    </source>
</evidence>
<dbReference type="InterPro" id="IPR029071">
    <property type="entry name" value="Ubiquitin-like_domsf"/>
</dbReference>
<evidence type="ECO:0000313" key="2">
    <source>
        <dbReference type="EMBL" id="EPS61149.1"/>
    </source>
</evidence>
<sequence>MANKLQIQGDESVLLRVTHSNIKSFSSDIRFSLQLTLEAVKEKLWKKCGTCVVSMSLELYDDSGAKVADLSDNATALGFYSPRDG</sequence>
<feature type="non-terminal residue" evidence="2">
    <location>
        <position position="85"/>
    </location>
</feature>
<proteinExistence type="predicted"/>
<gene>
    <name evidence="2" type="ORF">M569_13652</name>
</gene>
<reference evidence="2 3" key="1">
    <citation type="journal article" date="2013" name="BMC Genomics">
        <title>The miniature genome of a carnivorous plant Genlisea aurea contains a low number of genes and short non-coding sequences.</title>
        <authorList>
            <person name="Leushkin E.V."/>
            <person name="Sutormin R.A."/>
            <person name="Nabieva E.R."/>
            <person name="Penin A.A."/>
            <person name="Kondrashov A.S."/>
            <person name="Logacheva M.D."/>
        </authorList>
    </citation>
    <scope>NUCLEOTIDE SEQUENCE [LARGE SCALE GENOMIC DNA]</scope>
</reference>
<organism evidence="2 3">
    <name type="scientific">Genlisea aurea</name>
    <dbReference type="NCBI Taxonomy" id="192259"/>
    <lineage>
        <taxon>Eukaryota</taxon>
        <taxon>Viridiplantae</taxon>
        <taxon>Streptophyta</taxon>
        <taxon>Embryophyta</taxon>
        <taxon>Tracheophyta</taxon>
        <taxon>Spermatophyta</taxon>
        <taxon>Magnoliopsida</taxon>
        <taxon>eudicotyledons</taxon>
        <taxon>Gunneridae</taxon>
        <taxon>Pentapetalae</taxon>
        <taxon>asterids</taxon>
        <taxon>lamiids</taxon>
        <taxon>Lamiales</taxon>
        <taxon>Lentibulariaceae</taxon>
        <taxon>Genlisea</taxon>
    </lineage>
</organism>
<dbReference type="EMBL" id="AUSU01007050">
    <property type="protein sequence ID" value="EPS61149.1"/>
    <property type="molecule type" value="Genomic_DNA"/>
</dbReference>
<keyword evidence="3" id="KW-1185">Reference proteome</keyword>
<dbReference type="AlphaFoldDB" id="S8C3B5"/>
<evidence type="ECO:0000313" key="3">
    <source>
        <dbReference type="Proteomes" id="UP000015453"/>
    </source>
</evidence>
<dbReference type="InterPro" id="IPR045172">
    <property type="entry name" value="TBCB_Ubl"/>
</dbReference>
<dbReference type="GO" id="GO:0007021">
    <property type="term" value="P:tubulin complex assembly"/>
    <property type="evidence" value="ECO:0007669"/>
    <property type="project" value="InterPro"/>
</dbReference>
<dbReference type="OrthoDB" id="2130750at2759"/>
<dbReference type="GO" id="GO:0043014">
    <property type="term" value="F:alpha-tubulin binding"/>
    <property type="evidence" value="ECO:0007669"/>
    <property type="project" value="InterPro"/>
</dbReference>
<feature type="domain" description="Ubiquitin-like" evidence="1">
    <location>
        <begin position="13"/>
        <end position="85"/>
    </location>
</feature>
<dbReference type="InterPro" id="IPR000626">
    <property type="entry name" value="Ubiquitin-like_dom"/>
</dbReference>
<protein>
    <recommendedName>
        <fullName evidence="1">Ubiquitin-like domain-containing protein</fullName>
    </recommendedName>
</protein>
<accession>S8C3B5</accession>
<dbReference type="SUPFAM" id="SSF54236">
    <property type="entry name" value="Ubiquitin-like"/>
    <property type="match status" value="1"/>
</dbReference>
<dbReference type="Pfam" id="PF14560">
    <property type="entry name" value="Ubiquitin_2"/>
    <property type="match status" value="1"/>
</dbReference>
<dbReference type="GO" id="GO:0007023">
    <property type="term" value="P:post-chaperonin tubulin folding pathway"/>
    <property type="evidence" value="ECO:0007669"/>
    <property type="project" value="InterPro"/>
</dbReference>
<dbReference type="Gene3D" id="3.10.20.90">
    <property type="entry name" value="Phosphatidylinositol 3-kinase Catalytic Subunit, Chain A, domain 1"/>
    <property type="match status" value="1"/>
</dbReference>
<comment type="caution">
    <text evidence="2">The sequence shown here is derived from an EMBL/GenBank/DDBJ whole genome shotgun (WGS) entry which is preliminary data.</text>
</comment>
<dbReference type="Proteomes" id="UP000015453">
    <property type="component" value="Unassembled WGS sequence"/>
</dbReference>
<name>S8C3B5_9LAMI</name>
<dbReference type="CDD" id="cd01789">
    <property type="entry name" value="Ubl_TBCB"/>
    <property type="match status" value="1"/>
</dbReference>